<evidence type="ECO:0000256" key="3">
    <source>
        <dbReference type="SAM" id="SignalP"/>
    </source>
</evidence>
<feature type="binding site" evidence="1">
    <location>
        <position position="193"/>
    </location>
    <ligand>
        <name>Zn(2+)</name>
        <dbReference type="ChEBI" id="CHEBI:29105"/>
        <note>catalytic</note>
    </ligand>
</feature>
<dbReference type="InterPro" id="IPR036436">
    <property type="entry name" value="Disintegrin_dom_sf"/>
</dbReference>
<comment type="caution">
    <text evidence="1">Lacks conserved residue(s) required for the propagation of feature annotation.</text>
</comment>
<evidence type="ECO:0000313" key="5">
    <source>
        <dbReference type="EMBL" id="KHN85154.1"/>
    </source>
</evidence>
<dbReference type="InterPro" id="IPR001590">
    <property type="entry name" value="Peptidase_M12B"/>
</dbReference>
<dbReference type="PANTHER" id="PTHR11905">
    <property type="entry name" value="ADAM A DISINTEGRIN AND METALLOPROTEASE DOMAIN"/>
    <property type="match status" value="1"/>
</dbReference>
<evidence type="ECO:0000256" key="1">
    <source>
        <dbReference type="PROSITE-ProRule" id="PRU00276"/>
    </source>
</evidence>
<feature type="compositionally biased region" description="Polar residues" evidence="2">
    <location>
        <begin position="677"/>
        <end position="689"/>
    </location>
</feature>
<dbReference type="STRING" id="6265.A0A0B2VUR5"/>
<dbReference type="GO" id="GO:0007229">
    <property type="term" value="P:integrin-mediated signaling pathway"/>
    <property type="evidence" value="ECO:0007669"/>
    <property type="project" value="UniProtKB-KW"/>
</dbReference>
<name>A0A0B2VUR5_TOXCA</name>
<feature type="binding site" evidence="1">
    <location>
        <position position="197"/>
    </location>
    <ligand>
        <name>Zn(2+)</name>
        <dbReference type="ChEBI" id="CHEBI:29105"/>
        <note>catalytic</note>
    </ligand>
</feature>
<dbReference type="OrthoDB" id="2131567at2759"/>
<dbReference type="Gene3D" id="4.10.70.10">
    <property type="entry name" value="Disintegrin domain"/>
    <property type="match status" value="1"/>
</dbReference>
<evidence type="ECO:0000256" key="2">
    <source>
        <dbReference type="SAM" id="MobiDB-lite"/>
    </source>
</evidence>
<dbReference type="AlphaFoldDB" id="A0A0B2VUR5"/>
<dbReference type="Gene3D" id="3.40.390.10">
    <property type="entry name" value="Collagenase (Catalytic Domain)"/>
    <property type="match status" value="1"/>
</dbReference>
<dbReference type="GO" id="GO:0046872">
    <property type="term" value="F:metal ion binding"/>
    <property type="evidence" value="ECO:0007669"/>
    <property type="project" value="UniProtKB-KW"/>
</dbReference>
<feature type="compositionally biased region" description="Low complexity" evidence="2">
    <location>
        <begin position="453"/>
        <end position="468"/>
    </location>
</feature>
<dbReference type="PROSITE" id="PS50215">
    <property type="entry name" value="ADAM_MEPRO"/>
    <property type="match status" value="1"/>
</dbReference>
<keyword evidence="5" id="KW-0401">Integrin</keyword>
<sequence length="724" mass="79995">MPLISLAAFIAALFSFVIFIPICAGKNADSTTPYIVHDEVRSTKPTNQHGTITLMAGVPDWKGVNTDGRIRYIETLLIADSGVSKYYNRDMKKLRRAVITLMQALDLYVYQIGVRMIVVDVIEMSAHNVTLEHFANYRSERFTQLPEHDLAILISSAYEGGIAYVNGICSRSAVGIIGFFADAPMEYASIFFHELAHLLGLSHDASAECSCNNIRIDEGCLKIDGFDNDCSVQALVEKLPDHICIQSPPASMPKNALPVCGNQIVEQHEECDCGPERFCKSLICNPVTCTRTISDLQLLTVLTGITTAISLSVYCIRKWRKPKKQQAFAHANIGVARKVWDTPTFTPLVSSLSDSQAPIWNPSTFSEDSCTFNTPTTSPMKLLDPPLTSTPNRHSFLPPLLPRLATYANISPAKSAENILQAGIPPFVMSIPRTTQTLGRQPRRPAMRHQSQSPLLTHSPLHPPSSTTEPFEAKHTFNCVSRRTVPHSHESNREHSAKMNLASRRLVFSTDSSQEISALSTTSMEHDSPQTLLDECIQLPKTPEKERQHQELIAALSQCLLAEECILNNKICPSSSPARLYPLLPIEQHATVSSASNRLYDTPTSSDQAISLVAAKCDNDSDDHLVKLSFTREPSRRDSSTSKHCRRSRSFVEKPTTSNGVLNVDEKSFEILRNRRLPSSSGHVDNCVTNGRPKVPPPPPPPPPHASEPRPQTEFEAALRATEP</sequence>
<feature type="region of interest" description="Disordered" evidence="2">
    <location>
        <begin position="675"/>
        <end position="724"/>
    </location>
</feature>
<gene>
    <name evidence="5" type="primary">Adam28</name>
    <name evidence="5" type="ORF">Tcan_04262</name>
</gene>
<dbReference type="SUPFAM" id="SSF55486">
    <property type="entry name" value="Metalloproteases ('zincins'), catalytic domain"/>
    <property type="match status" value="1"/>
</dbReference>
<keyword evidence="1" id="KW-0479">Metal-binding</keyword>
<dbReference type="PANTHER" id="PTHR11905:SF238">
    <property type="entry name" value="PEPTIDASE M12B DOMAIN-CONTAINING PROTEIN-RELATED"/>
    <property type="match status" value="1"/>
</dbReference>
<keyword evidence="3" id="KW-0732">Signal</keyword>
<feature type="signal peptide" evidence="3">
    <location>
        <begin position="1"/>
        <end position="25"/>
    </location>
</feature>
<protein>
    <submittedName>
        <fullName evidence="5">Disintegrin and metalloproteinase domain-containing protein 28</fullName>
    </submittedName>
</protein>
<reference evidence="5 6" key="1">
    <citation type="submission" date="2014-11" db="EMBL/GenBank/DDBJ databases">
        <title>Genetic blueprint of the zoonotic pathogen Toxocara canis.</title>
        <authorList>
            <person name="Zhu X.-Q."/>
            <person name="Korhonen P.K."/>
            <person name="Cai H."/>
            <person name="Young N.D."/>
            <person name="Nejsum P."/>
            <person name="von Samson-Himmelstjerna G."/>
            <person name="Boag P.R."/>
            <person name="Tan P."/>
            <person name="Li Q."/>
            <person name="Min J."/>
            <person name="Yang Y."/>
            <person name="Wang X."/>
            <person name="Fang X."/>
            <person name="Hall R.S."/>
            <person name="Hofmann A."/>
            <person name="Sternberg P.W."/>
            <person name="Jex A.R."/>
            <person name="Gasser R.B."/>
        </authorList>
    </citation>
    <scope>NUCLEOTIDE SEQUENCE [LARGE SCALE GENOMIC DNA]</scope>
    <source>
        <strain evidence="5">PN_DK_2014</strain>
    </source>
</reference>
<dbReference type="InterPro" id="IPR024079">
    <property type="entry name" value="MetalloPept_cat_dom_sf"/>
</dbReference>
<keyword evidence="6" id="KW-1185">Reference proteome</keyword>
<feature type="domain" description="Peptidase M12B" evidence="4">
    <location>
        <begin position="71"/>
        <end position="294"/>
    </location>
</feature>
<feature type="active site" evidence="1">
    <location>
        <position position="194"/>
    </location>
</feature>
<accession>A0A0B2VUR5</accession>
<dbReference type="Proteomes" id="UP000031036">
    <property type="component" value="Unassembled WGS sequence"/>
</dbReference>
<feature type="chain" id="PRO_5002096346" evidence="3">
    <location>
        <begin position="26"/>
        <end position="724"/>
    </location>
</feature>
<dbReference type="GO" id="GO:0004222">
    <property type="term" value="F:metalloendopeptidase activity"/>
    <property type="evidence" value="ECO:0007669"/>
    <property type="project" value="InterPro"/>
</dbReference>
<feature type="region of interest" description="Disordered" evidence="2">
    <location>
        <begin position="437"/>
        <end position="471"/>
    </location>
</feature>
<evidence type="ECO:0000259" key="4">
    <source>
        <dbReference type="PROSITE" id="PS50215"/>
    </source>
</evidence>
<dbReference type="EMBL" id="JPKZ01000852">
    <property type="protein sequence ID" value="KHN85154.1"/>
    <property type="molecule type" value="Genomic_DNA"/>
</dbReference>
<feature type="binding site" evidence="1">
    <location>
        <position position="203"/>
    </location>
    <ligand>
        <name>Zn(2+)</name>
        <dbReference type="ChEBI" id="CHEBI:29105"/>
        <note>catalytic</note>
    </ligand>
</feature>
<comment type="caution">
    <text evidence="5">The sequence shown here is derived from an EMBL/GenBank/DDBJ whole genome shotgun (WGS) entry which is preliminary data.</text>
</comment>
<keyword evidence="1" id="KW-0862">Zinc</keyword>
<organism evidence="5 6">
    <name type="scientific">Toxocara canis</name>
    <name type="common">Canine roundworm</name>
    <dbReference type="NCBI Taxonomy" id="6265"/>
    <lineage>
        <taxon>Eukaryota</taxon>
        <taxon>Metazoa</taxon>
        <taxon>Ecdysozoa</taxon>
        <taxon>Nematoda</taxon>
        <taxon>Chromadorea</taxon>
        <taxon>Rhabditida</taxon>
        <taxon>Spirurina</taxon>
        <taxon>Ascaridomorpha</taxon>
        <taxon>Ascaridoidea</taxon>
        <taxon>Toxocaridae</taxon>
        <taxon>Toxocara</taxon>
    </lineage>
</organism>
<evidence type="ECO:0000313" key="6">
    <source>
        <dbReference type="Proteomes" id="UP000031036"/>
    </source>
</evidence>
<feature type="region of interest" description="Disordered" evidence="2">
    <location>
        <begin position="630"/>
        <end position="659"/>
    </location>
</feature>
<dbReference type="GO" id="GO:0006509">
    <property type="term" value="P:membrane protein ectodomain proteolysis"/>
    <property type="evidence" value="ECO:0007669"/>
    <property type="project" value="TreeGrafter"/>
</dbReference>
<feature type="compositionally biased region" description="Pro residues" evidence="2">
    <location>
        <begin position="694"/>
        <end position="706"/>
    </location>
</feature>
<dbReference type="Pfam" id="PF01421">
    <property type="entry name" value="Reprolysin"/>
    <property type="match status" value="1"/>
</dbReference>
<proteinExistence type="predicted"/>